<feature type="transmembrane region" description="Helical" evidence="7">
    <location>
        <begin position="101"/>
        <end position="125"/>
    </location>
</feature>
<feature type="transmembrane region" description="Helical" evidence="7">
    <location>
        <begin position="162"/>
        <end position="179"/>
    </location>
</feature>
<dbReference type="GO" id="GO:0005886">
    <property type="term" value="C:plasma membrane"/>
    <property type="evidence" value="ECO:0007669"/>
    <property type="project" value="UniProtKB-SubCell"/>
</dbReference>
<keyword evidence="3" id="KW-0813">Transport</keyword>
<evidence type="ECO:0000256" key="2">
    <source>
        <dbReference type="ARBA" id="ARBA00008335"/>
    </source>
</evidence>
<proteinExistence type="inferred from homology"/>
<keyword evidence="5 7" id="KW-1133">Transmembrane helix</keyword>
<comment type="similarity">
    <text evidence="2">Belongs to the major facilitator superfamily.</text>
</comment>
<comment type="caution">
    <text evidence="9">The sequence shown here is derived from an EMBL/GenBank/DDBJ whole genome shotgun (WGS) entry which is preliminary data.</text>
</comment>
<dbReference type="InterPro" id="IPR051788">
    <property type="entry name" value="MFS_Transporter"/>
</dbReference>
<dbReference type="RefSeq" id="WP_158053231.1">
    <property type="nucleotide sequence ID" value="NZ_WBKB01000010.1"/>
</dbReference>
<dbReference type="InterPro" id="IPR036259">
    <property type="entry name" value="MFS_trans_sf"/>
</dbReference>
<dbReference type="GO" id="GO:0022857">
    <property type="term" value="F:transmembrane transporter activity"/>
    <property type="evidence" value="ECO:0007669"/>
    <property type="project" value="InterPro"/>
</dbReference>
<dbReference type="EMBL" id="WBKB01000010">
    <property type="protein sequence ID" value="KAB1641194.1"/>
    <property type="molecule type" value="Genomic_DNA"/>
</dbReference>
<feature type="transmembrane region" description="Helical" evidence="7">
    <location>
        <begin position="303"/>
        <end position="324"/>
    </location>
</feature>
<dbReference type="PANTHER" id="PTHR23514">
    <property type="entry name" value="BYPASS OF STOP CODON PROTEIN 6"/>
    <property type="match status" value="1"/>
</dbReference>
<evidence type="ECO:0000313" key="10">
    <source>
        <dbReference type="Proteomes" id="UP000433493"/>
    </source>
</evidence>
<evidence type="ECO:0000256" key="4">
    <source>
        <dbReference type="ARBA" id="ARBA00022692"/>
    </source>
</evidence>
<reference evidence="9 10" key="1">
    <citation type="submission" date="2019-09" db="EMBL/GenBank/DDBJ databases">
        <title>Phylogeny of genus Pseudoclavibacter and closely related genus.</title>
        <authorList>
            <person name="Li Y."/>
        </authorList>
    </citation>
    <scope>NUCLEOTIDE SEQUENCE [LARGE SCALE GENOMIC DNA]</scope>
    <source>
        <strain evidence="9 10">KCTC 13959</strain>
    </source>
</reference>
<dbReference type="Pfam" id="PF07690">
    <property type="entry name" value="MFS_1"/>
    <property type="match status" value="1"/>
</dbReference>
<feature type="transmembrane region" description="Helical" evidence="7">
    <location>
        <begin position="250"/>
        <end position="269"/>
    </location>
</feature>
<feature type="transmembrane region" description="Helical" evidence="7">
    <location>
        <begin position="363"/>
        <end position="385"/>
    </location>
</feature>
<evidence type="ECO:0000313" key="9">
    <source>
        <dbReference type="EMBL" id="KAB1641194.1"/>
    </source>
</evidence>
<feature type="transmembrane region" description="Helical" evidence="7">
    <location>
        <begin position="336"/>
        <end position="357"/>
    </location>
</feature>
<dbReference type="Proteomes" id="UP000433493">
    <property type="component" value="Unassembled WGS sequence"/>
</dbReference>
<comment type="subcellular location">
    <subcellularLocation>
        <location evidence="1">Cell membrane</location>
        <topology evidence="1">Multi-pass membrane protein</topology>
    </subcellularLocation>
</comment>
<feature type="domain" description="Major facilitator superfamily (MFS) profile" evidence="8">
    <location>
        <begin position="7"/>
        <end position="391"/>
    </location>
</feature>
<evidence type="ECO:0000256" key="6">
    <source>
        <dbReference type="ARBA" id="ARBA00023136"/>
    </source>
</evidence>
<keyword evidence="4 7" id="KW-0812">Transmembrane</keyword>
<evidence type="ECO:0000256" key="5">
    <source>
        <dbReference type="ARBA" id="ARBA00022989"/>
    </source>
</evidence>
<dbReference type="AlphaFoldDB" id="A0A7J5B7T7"/>
<keyword evidence="10" id="KW-1185">Reference proteome</keyword>
<evidence type="ECO:0000256" key="1">
    <source>
        <dbReference type="ARBA" id="ARBA00004651"/>
    </source>
</evidence>
<dbReference type="OrthoDB" id="9778875at2"/>
<dbReference type="PANTHER" id="PTHR23514:SF3">
    <property type="entry name" value="BYPASS OF STOP CODON PROTEIN 6"/>
    <property type="match status" value="1"/>
</dbReference>
<evidence type="ECO:0000256" key="7">
    <source>
        <dbReference type="SAM" id="Phobius"/>
    </source>
</evidence>
<keyword evidence="6 7" id="KW-0472">Membrane</keyword>
<evidence type="ECO:0000259" key="8">
    <source>
        <dbReference type="PROSITE" id="PS50850"/>
    </source>
</evidence>
<dbReference type="PROSITE" id="PS50850">
    <property type="entry name" value="MFS"/>
    <property type="match status" value="1"/>
</dbReference>
<feature type="transmembrane region" description="Helical" evidence="7">
    <location>
        <begin position="46"/>
        <end position="69"/>
    </location>
</feature>
<organism evidence="9 10">
    <name type="scientific">Gulosibacter chungangensis</name>
    <dbReference type="NCBI Taxonomy" id="979746"/>
    <lineage>
        <taxon>Bacteria</taxon>
        <taxon>Bacillati</taxon>
        <taxon>Actinomycetota</taxon>
        <taxon>Actinomycetes</taxon>
        <taxon>Micrococcales</taxon>
        <taxon>Microbacteriaceae</taxon>
        <taxon>Gulosibacter</taxon>
    </lineage>
</organism>
<dbReference type="SUPFAM" id="SSF103473">
    <property type="entry name" value="MFS general substrate transporter"/>
    <property type="match status" value="1"/>
</dbReference>
<feature type="transmembrane region" description="Helical" evidence="7">
    <location>
        <begin position="12"/>
        <end position="34"/>
    </location>
</feature>
<sequence length="410" mass="41907">MSSPTLFRPSAILGCLLGMVSIGLLLATYGPVISTFQSHFGVSESIAGLGLAFQSGAAVLGILAAPVVLPRLGNRLTMQLALGLMVIGSIGLALAPTWPLFLAAATVAGFGLGGIDVLITQLLIMGTGKRGPALVNVAHGCFGIGTVISPAVLSVIGVGSYPYVFLAAGLAVFVALLTMRGLQPRPTPVDAEAASEERHDAPRKTKLRLGFGPAIITAFVALYVTHFGVQSGIGSWEPSFLQGHGVSADSAAMATSGYWLAMVVGRFAAAALTRVIAIPALVIASCVGMAASLLLALHPDFGILAFALCGFFIGPIFPNGLTWLAGTEHATGHRFAWVVAGSMIGQALTPWLVGVQIERNGVAVLPGTLFVVAAIAILASVAIALMRRAEKAAGRDLDSVPKSRPAAAGD</sequence>
<dbReference type="InterPro" id="IPR020846">
    <property type="entry name" value="MFS_dom"/>
</dbReference>
<dbReference type="InterPro" id="IPR011701">
    <property type="entry name" value="MFS"/>
</dbReference>
<feature type="transmembrane region" description="Helical" evidence="7">
    <location>
        <begin position="137"/>
        <end position="156"/>
    </location>
</feature>
<feature type="transmembrane region" description="Helical" evidence="7">
    <location>
        <begin position="209"/>
        <end position="230"/>
    </location>
</feature>
<gene>
    <name evidence="9" type="ORF">F8O05_13265</name>
</gene>
<accession>A0A7J5B7T7</accession>
<dbReference type="Gene3D" id="1.20.1250.20">
    <property type="entry name" value="MFS general substrate transporter like domains"/>
    <property type="match status" value="2"/>
</dbReference>
<evidence type="ECO:0000256" key="3">
    <source>
        <dbReference type="ARBA" id="ARBA00022448"/>
    </source>
</evidence>
<protein>
    <submittedName>
        <fullName evidence="9">MFS transporter</fullName>
    </submittedName>
</protein>
<feature type="transmembrane region" description="Helical" evidence="7">
    <location>
        <begin position="76"/>
        <end position="95"/>
    </location>
</feature>
<feature type="transmembrane region" description="Helical" evidence="7">
    <location>
        <begin position="276"/>
        <end position="297"/>
    </location>
</feature>
<name>A0A7J5B7T7_9MICO</name>